<organism evidence="1 2">
    <name type="scientific">Streptomyces chumphonensis</name>
    <dbReference type="NCBI Taxonomy" id="1214925"/>
    <lineage>
        <taxon>Bacteria</taxon>
        <taxon>Bacillati</taxon>
        <taxon>Actinomycetota</taxon>
        <taxon>Actinomycetes</taxon>
        <taxon>Kitasatosporales</taxon>
        <taxon>Streptomycetaceae</taxon>
        <taxon>Streptomyces</taxon>
    </lineage>
</organism>
<dbReference type="Gene3D" id="3.30.1330.40">
    <property type="entry name" value="RutC-like"/>
    <property type="match status" value="1"/>
</dbReference>
<protein>
    <submittedName>
        <fullName evidence="1">RidA family protein</fullName>
    </submittedName>
</protein>
<dbReference type="Proteomes" id="UP000632289">
    <property type="component" value="Unassembled WGS sequence"/>
</dbReference>
<gene>
    <name evidence="1" type="ORF">IF129_21105</name>
</gene>
<keyword evidence="2" id="KW-1185">Reference proteome</keyword>
<evidence type="ECO:0000313" key="1">
    <source>
        <dbReference type="EMBL" id="MBD3934047.1"/>
    </source>
</evidence>
<comment type="caution">
    <text evidence="1">The sequence shown here is derived from an EMBL/GenBank/DDBJ whole genome shotgun (WGS) entry which is preliminary data.</text>
</comment>
<dbReference type="PANTHER" id="PTHR11803">
    <property type="entry name" value="2-IMINOBUTANOATE/2-IMINOPROPANOATE DEAMINASE RIDA"/>
    <property type="match status" value="1"/>
</dbReference>
<reference evidence="1" key="1">
    <citation type="submission" date="2020-09" db="EMBL/GenBank/DDBJ databases">
        <title>Secondary metabolite and genome analysis of marine Streptomyces chumphonensis KK1-2T.</title>
        <authorList>
            <person name="Phongsopitanun W."/>
            <person name="Kanchanasin P."/>
            <person name="Pittayakhajonwut P."/>
            <person name="Suwanborirux K."/>
            <person name="Tanasupawat S."/>
        </authorList>
    </citation>
    <scope>NUCLEOTIDE SEQUENCE</scope>
    <source>
        <strain evidence="1">KK1-2</strain>
    </source>
</reference>
<dbReference type="SUPFAM" id="SSF55298">
    <property type="entry name" value="YjgF-like"/>
    <property type="match status" value="1"/>
</dbReference>
<dbReference type="InterPro" id="IPR035959">
    <property type="entry name" value="RutC-like_sf"/>
</dbReference>
<dbReference type="GO" id="GO:0005829">
    <property type="term" value="C:cytosol"/>
    <property type="evidence" value="ECO:0007669"/>
    <property type="project" value="TreeGrafter"/>
</dbReference>
<dbReference type="PANTHER" id="PTHR11803:SF39">
    <property type="entry name" value="2-IMINOBUTANOATE_2-IMINOPROPANOATE DEAMINASE"/>
    <property type="match status" value="1"/>
</dbReference>
<accession>A0A927F3G1</accession>
<proteinExistence type="predicted"/>
<dbReference type="RefSeq" id="WP_191211338.1">
    <property type="nucleotide sequence ID" value="NZ_BAABKL010000009.1"/>
</dbReference>
<name>A0A927F3G1_9ACTN</name>
<dbReference type="GO" id="GO:0019239">
    <property type="term" value="F:deaminase activity"/>
    <property type="evidence" value="ECO:0007669"/>
    <property type="project" value="TreeGrafter"/>
</dbReference>
<dbReference type="AlphaFoldDB" id="A0A927F3G1"/>
<dbReference type="EMBL" id="JACXYU010000013">
    <property type="protein sequence ID" value="MBD3934047.1"/>
    <property type="molecule type" value="Genomic_DNA"/>
</dbReference>
<sequence>MATTIDAFHRNVPAESAFGYAQAVRSGTLIHASGQFSYDDAGEFVHADDFGAQLGQTYVNMDAILDHYGATRKQIVSQTVYVVGLRQNGAALMAGNPAYYGDHRPANTVLGVTELAFPGQFVEIAFVVDTTLPA</sequence>
<dbReference type="Pfam" id="PF01042">
    <property type="entry name" value="Ribonuc_L-PSP"/>
    <property type="match status" value="1"/>
</dbReference>
<dbReference type="InterPro" id="IPR006175">
    <property type="entry name" value="YjgF/YER057c/UK114"/>
</dbReference>
<evidence type="ECO:0000313" key="2">
    <source>
        <dbReference type="Proteomes" id="UP000632289"/>
    </source>
</evidence>